<name>A0ABP7TNE6_9BURK</name>
<dbReference type="InterPro" id="IPR002931">
    <property type="entry name" value="Transglutaminase-like"/>
</dbReference>
<accession>A0ABP7TNE6</accession>
<protein>
    <submittedName>
        <fullName evidence="2">Transglutaminase family protein</fullName>
    </submittedName>
</protein>
<dbReference type="Pfam" id="PF08379">
    <property type="entry name" value="Bact_transglu_N"/>
    <property type="match status" value="1"/>
</dbReference>
<dbReference type="EMBL" id="BAAAZE010000012">
    <property type="protein sequence ID" value="GAA4028886.1"/>
    <property type="molecule type" value="Genomic_DNA"/>
</dbReference>
<dbReference type="PANTHER" id="PTHR33490:SF7">
    <property type="entry name" value="BLR2979 PROTEIN"/>
    <property type="match status" value="1"/>
</dbReference>
<dbReference type="SMART" id="SM00460">
    <property type="entry name" value="TGc"/>
    <property type="match status" value="1"/>
</dbReference>
<dbReference type="Gene3D" id="3.10.620.30">
    <property type="match status" value="1"/>
</dbReference>
<evidence type="ECO:0000259" key="1">
    <source>
        <dbReference type="SMART" id="SM00460"/>
    </source>
</evidence>
<sequence>MMITTASTMADPIRYRVLHETLTTYHRTVTLSQQFLHMTPRSFLYQQTQSHQLTIDPKPPDWSNRIDYFGNATRSLTLPSPHRELLVLADTVVLLTPRPRMTQLANSLSWEEQRACLLTTQDATSLEPYVFLYESPHISCGEELVEYASSSFTPGRALLDACMELTERIYHDFKYDPEATTISTPLIDVLRGRRGVCQDFAHLMIGCLRSLGLACRYISGYILTTPPAGQPRLVGADASHAWVSVYCEGYGWVDFDPTNRCLVKDEHITVGWGRDFSDVTPMRGIVLGGGGQELRVAVTVALMEN</sequence>
<proteinExistence type="predicted"/>
<dbReference type="RefSeq" id="WP_344764150.1">
    <property type="nucleotide sequence ID" value="NZ_BAAAZE010000012.1"/>
</dbReference>
<dbReference type="SUPFAM" id="SSF54001">
    <property type="entry name" value="Cysteine proteinases"/>
    <property type="match status" value="1"/>
</dbReference>
<reference evidence="3" key="1">
    <citation type="journal article" date="2019" name="Int. J. Syst. Evol. Microbiol.">
        <title>The Global Catalogue of Microorganisms (GCM) 10K type strain sequencing project: providing services to taxonomists for standard genome sequencing and annotation.</title>
        <authorList>
            <consortium name="The Broad Institute Genomics Platform"/>
            <consortium name="The Broad Institute Genome Sequencing Center for Infectious Disease"/>
            <person name="Wu L."/>
            <person name="Ma J."/>
        </authorList>
    </citation>
    <scope>NUCLEOTIDE SEQUENCE [LARGE SCALE GENOMIC DNA]</scope>
    <source>
        <strain evidence="3">JCM 16673</strain>
    </source>
</reference>
<dbReference type="PANTHER" id="PTHR33490">
    <property type="entry name" value="BLR5614 PROTEIN-RELATED"/>
    <property type="match status" value="1"/>
</dbReference>
<gene>
    <name evidence="2" type="ORF">GCM10022212_28760</name>
</gene>
<keyword evidence="3" id="KW-1185">Reference proteome</keyword>
<dbReference type="InterPro" id="IPR038765">
    <property type="entry name" value="Papain-like_cys_pep_sf"/>
</dbReference>
<dbReference type="Pfam" id="PF01841">
    <property type="entry name" value="Transglut_core"/>
    <property type="match status" value="1"/>
</dbReference>
<feature type="domain" description="Transglutaminase-like" evidence="1">
    <location>
        <begin position="189"/>
        <end position="259"/>
    </location>
</feature>
<organism evidence="2 3">
    <name type="scientific">Actimicrobium antarcticum</name>
    <dbReference type="NCBI Taxonomy" id="1051899"/>
    <lineage>
        <taxon>Bacteria</taxon>
        <taxon>Pseudomonadati</taxon>
        <taxon>Pseudomonadota</taxon>
        <taxon>Betaproteobacteria</taxon>
        <taxon>Burkholderiales</taxon>
        <taxon>Oxalobacteraceae</taxon>
        <taxon>Actimicrobium</taxon>
    </lineage>
</organism>
<evidence type="ECO:0000313" key="3">
    <source>
        <dbReference type="Proteomes" id="UP001501353"/>
    </source>
</evidence>
<dbReference type="InterPro" id="IPR013589">
    <property type="entry name" value="Bac_transglu_N"/>
</dbReference>
<evidence type="ECO:0000313" key="2">
    <source>
        <dbReference type="EMBL" id="GAA4028886.1"/>
    </source>
</evidence>
<comment type="caution">
    <text evidence="2">The sequence shown here is derived from an EMBL/GenBank/DDBJ whole genome shotgun (WGS) entry which is preliminary data.</text>
</comment>
<dbReference type="Proteomes" id="UP001501353">
    <property type="component" value="Unassembled WGS sequence"/>
</dbReference>